<proteinExistence type="predicted"/>
<feature type="transmembrane region" description="Helical" evidence="1">
    <location>
        <begin position="20"/>
        <end position="51"/>
    </location>
</feature>
<keyword evidence="3" id="KW-1185">Reference proteome</keyword>
<dbReference type="Proteomes" id="UP001597497">
    <property type="component" value="Unassembled WGS sequence"/>
</dbReference>
<name>A0ABW5RDG6_9BACL</name>
<protein>
    <submittedName>
        <fullName evidence="2">DUF2273 domain-containing protein</fullName>
    </submittedName>
</protein>
<keyword evidence="1" id="KW-1133">Transmembrane helix</keyword>
<comment type="caution">
    <text evidence="2">The sequence shown here is derived from an EMBL/GenBank/DDBJ whole genome shotgun (WGS) entry which is preliminary data.</text>
</comment>
<dbReference type="RefSeq" id="WP_379930333.1">
    <property type="nucleotide sequence ID" value="NZ_JBHUMM010000043.1"/>
</dbReference>
<keyword evidence="1" id="KW-0812">Transmembrane</keyword>
<evidence type="ECO:0000313" key="2">
    <source>
        <dbReference type="EMBL" id="MFD2672770.1"/>
    </source>
</evidence>
<dbReference type="InterPro" id="IPR018730">
    <property type="entry name" value="DUF2273"/>
</dbReference>
<dbReference type="Pfam" id="PF10031">
    <property type="entry name" value="DUF2273"/>
    <property type="match status" value="1"/>
</dbReference>
<accession>A0ABW5RDG6</accession>
<evidence type="ECO:0000256" key="1">
    <source>
        <dbReference type="SAM" id="Phobius"/>
    </source>
</evidence>
<evidence type="ECO:0000313" key="3">
    <source>
        <dbReference type="Proteomes" id="UP001597497"/>
    </source>
</evidence>
<sequence length="80" mass="9462">MWKDRGYELWSEHKGKLTGLVAGLLLGIIYLIAGFWDMLVFAFLLAVGYWIGKLKDRGISITELLLQGWKKWNDRWKMFR</sequence>
<keyword evidence="1" id="KW-0472">Membrane</keyword>
<organism evidence="2 3">
    <name type="scientific">Marinicrinis sediminis</name>
    <dbReference type="NCBI Taxonomy" id="1652465"/>
    <lineage>
        <taxon>Bacteria</taxon>
        <taxon>Bacillati</taxon>
        <taxon>Bacillota</taxon>
        <taxon>Bacilli</taxon>
        <taxon>Bacillales</taxon>
        <taxon>Paenibacillaceae</taxon>
    </lineage>
</organism>
<dbReference type="EMBL" id="JBHUMM010000043">
    <property type="protein sequence ID" value="MFD2672770.1"/>
    <property type="molecule type" value="Genomic_DNA"/>
</dbReference>
<gene>
    <name evidence="2" type="ORF">ACFSUC_14475</name>
</gene>
<reference evidence="3" key="1">
    <citation type="journal article" date="2019" name="Int. J. Syst. Evol. Microbiol.">
        <title>The Global Catalogue of Microorganisms (GCM) 10K type strain sequencing project: providing services to taxonomists for standard genome sequencing and annotation.</title>
        <authorList>
            <consortium name="The Broad Institute Genomics Platform"/>
            <consortium name="The Broad Institute Genome Sequencing Center for Infectious Disease"/>
            <person name="Wu L."/>
            <person name="Ma J."/>
        </authorList>
    </citation>
    <scope>NUCLEOTIDE SEQUENCE [LARGE SCALE GENOMIC DNA]</scope>
    <source>
        <strain evidence="3">KCTC 33676</strain>
    </source>
</reference>